<organism evidence="1">
    <name type="scientific">Arundo donax</name>
    <name type="common">Giant reed</name>
    <name type="synonym">Donax arundinaceus</name>
    <dbReference type="NCBI Taxonomy" id="35708"/>
    <lineage>
        <taxon>Eukaryota</taxon>
        <taxon>Viridiplantae</taxon>
        <taxon>Streptophyta</taxon>
        <taxon>Embryophyta</taxon>
        <taxon>Tracheophyta</taxon>
        <taxon>Spermatophyta</taxon>
        <taxon>Magnoliopsida</taxon>
        <taxon>Liliopsida</taxon>
        <taxon>Poales</taxon>
        <taxon>Poaceae</taxon>
        <taxon>PACMAD clade</taxon>
        <taxon>Arundinoideae</taxon>
        <taxon>Arundineae</taxon>
        <taxon>Arundo</taxon>
    </lineage>
</organism>
<proteinExistence type="predicted"/>
<accession>A0A0A8Y0X7</accession>
<sequence>MHDIFLFCLKLPIIAIS</sequence>
<reference evidence="1" key="2">
    <citation type="journal article" date="2015" name="Data Brief">
        <title>Shoot transcriptome of the giant reed, Arundo donax.</title>
        <authorList>
            <person name="Barrero R.A."/>
            <person name="Guerrero F.D."/>
            <person name="Moolhuijzen P."/>
            <person name="Goolsby J.A."/>
            <person name="Tidwell J."/>
            <person name="Bellgard S.E."/>
            <person name="Bellgard M.I."/>
        </authorList>
    </citation>
    <scope>NUCLEOTIDE SEQUENCE</scope>
    <source>
        <tissue evidence="1">Shoot tissue taken approximately 20 cm above the soil surface</tissue>
    </source>
</reference>
<name>A0A0A8Y0X7_ARUDO</name>
<reference evidence="1" key="1">
    <citation type="submission" date="2014-09" db="EMBL/GenBank/DDBJ databases">
        <authorList>
            <person name="Magalhaes I.L.F."/>
            <person name="Oliveira U."/>
            <person name="Santos F.R."/>
            <person name="Vidigal T.H.D.A."/>
            <person name="Brescovit A.D."/>
            <person name="Santos A.J."/>
        </authorList>
    </citation>
    <scope>NUCLEOTIDE SEQUENCE</scope>
    <source>
        <tissue evidence="1">Shoot tissue taken approximately 20 cm above the soil surface</tissue>
    </source>
</reference>
<protein>
    <submittedName>
        <fullName evidence="1">Uncharacterized protein</fullName>
    </submittedName>
</protein>
<dbReference type="AlphaFoldDB" id="A0A0A8Y0X7"/>
<dbReference type="EMBL" id="GBRH01278239">
    <property type="protein sequence ID" value="JAD19656.1"/>
    <property type="molecule type" value="Transcribed_RNA"/>
</dbReference>
<evidence type="ECO:0000313" key="1">
    <source>
        <dbReference type="EMBL" id="JAD19656.1"/>
    </source>
</evidence>